<sequence length="40" mass="4915">MIRKKKLNKKCPPKFDGHFWYLTFLLLKDYITLSYVNSYT</sequence>
<keyword evidence="2" id="KW-1185">Reference proteome</keyword>
<protein>
    <submittedName>
        <fullName evidence="1">Uncharacterized protein</fullName>
    </submittedName>
</protein>
<evidence type="ECO:0000313" key="2">
    <source>
        <dbReference type="Proteomes" id="UP000430202"/>
    </source>
</evidence>
<dbReference type="AlphaFoldDB" id="A0A653QYI0"/>
<dbReference type="Proteomes" id="UP000430202">
    <property type="component" value="Unassembled WGS sequence"/>
</dbReference>
<accession>A0A653QYI0</accession>
<evidence type="ECO:0000313" key="1">
    <source>
        <dbReference type="EMBL" id="VXB47555.1"/>
    </source>
</evidence>
<dbReference type="EMBL" id="CABWLR010000002">
    <property type="protein sequence ID" value="VXB47555.1"/>
    <property type="molecule type" value="Genomic_DNA"/>
</dbReference>
<organism evidence="1 2">
    <name type="scientific">Maribacter litoralis</name>
    <dbReference type="NCBI Taxonomy" id="2059726"/>
    <lineage>
        <taxon>Bacteria</taxon>
        <taxon>Pseudomonadati</taxon>
        <taxon>Bacteroidota</taxon>
        <taxon>Flavobacteriia</taxon>
        <taxon>Flavobacteriales</taxon>
        <taxon>Flavobacteriaceae</taxon>
        <taxon>Maribacter</taxon>
    </lineage>
</organism>
<name>A0A653QYI0_9FLAO</name>
<reference evidence="1 2" key="1">
    <citation type="submission" date="2019-10" db="EMBL/GenBank/DDBJ databases">
        <authorList>
            <person name="Karimi E."/>
        </authorList>
    </citation>
    <scope>NUCLEOTIDE SEQUENCE [LARGE SCALE GENOMIC DNA]</scope>
    <source>
        <strain evidence="1">Maribacter sp. 151</strain>
    </source>
</reference>
<gene>
    <name evidence="1" type="ORF">MARI151_20692</name>
</gene>
<proteinExistence type="predicted"/>